<name>A0AAE1T8C5_9LAMI</name>
<accession>A0AAE1T8C5</accession>
<dbReference type="AlphaFoldDB" id="A0AAE1T8C5"/>
<dbReference type="Proteomes" id="UP001289374">
    <property type="component" value="Unassembled WGS sequence"/>
</dbReference>
<keyword evidence="2" id="KW-1185">Reference proteome</keyword>
<reference evidence="1" key="1">
    <citation type="submission" date="2020-06" db="EMBL/GenBank/DDBJ databases">
        <authorList>
            <person name="Li T."/>
            <person name="Hu X."/>
            <person name="Zhang T."/>
            <person name="Song X."/>
            <person name="Zhang H."/>
            <person name="Dai N."/>
            <person name="Sheng W."/>
            <person name="Hou X."/>
            <person name="Wei L."/>
        </authorList>
    </citation>
    <scope>NUCLEOTIDE SEQUENCE</scope>
    <source>
        <strain evidence="1">K16</strain>
        <tissue evidence="1">Leaf</tissue>
    </source>
</reference>
<evidence type="ECO:0000313" key="1">
    <source>
        <dbReference type="EMBL" id="KAK4383359.1"/>
    </source>
</evidence>
<sequence>MTNVGVNPNSTSLTHEELDELIRTKRDRVVKIFGSDFITYNIKDNPVTFKDVMASSEAKQWKEGVKSEMDSFVSNGTWVLVDLPPGCTNIGLRAYMVMPLPNMQHVACLLSLWPQLQIACSLMHSLFLEYAFCKLNALTYKPQALLVEMSSSLIVDTNGASSEVALILLKATMSSLCSLMKWNAGCDPFPAVSRAADINFSSRISPLFRVWQWSYSLVIFEDDASRIGSSRSFHSEVEATMVFLTTIWTVSRSAL</sequence>
<organism evidence="1 2">
    <name type="scientific">Sesamum angolense</name>
    <dbReference type="NCBI Taxonomy" id="2727404"/>
    <lineage>
        <taxon>Eukaryota</taxon>
        <taxon>Viridiplantae</taxon>
        <taxon>Streptophyta</taxon>
        <taxon>Embryophyta</taxon>
        <taxon>Tracheophyta</taxon>
        <taxon>Spermatophyta</taxon>
        <taxon>Magnoliopsida</taxon>
        <taxon>eudicotyledons</taxon>
        <taxon>Gunneridae</taxon>
        <taxon>Pentapetalae</taxon>
        <taxon>asterids</taxon>
        <taxon>lamiids</taxon>
        <taxon>Lamiales</taxon>
        <taxon>Pedaliaceae</taxon>
        <taxon>Sesamum</taxon>
    </lineage>
</organism>
<comment type="caution">
    <text evidence="1">The sequence shown here is derived from an EMBL/GenBank/DDBJ whole genome shotgun (WGS) entry which is preliminary data.</text>
</comment>
<dbReference type="EMBL" id="JACGWL010000575">
    <property type="protein sequence ID" value="KAK4383359.1"/>
    <property type="molecule type" value="Genomic_DNA"/>
</dbReference>
<gene>
    <name evidence="1" type="ORF">Sango_2782900</name>
</gene>
<evidence type="ECO:0000313" key="2">
    <source>
        <dbReference type="Proteomes" id="UP001289374"/>
    </source>
</evidence>
<protein>
    <submittedName>
        <fullName evidence="1">Uncharacterized protein</fullName>
    </submittedName>
</protein>
<proteinExistence type="predicted"/>
<reference evidence="1" key="2">
    <citation type="journal article" date="2024" name="Plant">
        <title>Genomic evolution and insights into agronomic trait innovations of Sesamum species.</title>
        <authorList>
            <person name="Miao H."/>
            <person name="Wang L."/>
            <person name="Qu L."/>
            <person name="Liu H."/>
            <person name="Sun Y."/>
            <person name="Le M."/>
            <person name="Wang Q."/>
            <person name="Wei S."/>
            <person name="Zheng Y."/>
            <person name="Lin W."/>
            <person name="Duan Y."/>
            <person name="Cao H."/>
            <person name="Xiong S."/>
            <person name="Wang X."/>
            <person name="Wei L."/>
            <person name="Li C."/>
            <person name="Ma Q."/>
            <person name="Ju M."/>
            <person name="Zhao R."/>
            <person name="Li G."/>
            <person name="Mu C."/>
            <person name="Tian Q."/>
            <person name="Mei H."/>
            <person name="Zhang T."/>
            <person name="Gao T."/>
            <person name="Zhang H."/>
        </authorList>
    </citation>
    <scope>NUCLEOTIDE SEQUENCE</scope>
    <source>
        <strain evidence="1">K16</strain>
    </source>
</reference>